<evidence type="ECO:0000313" key="2">
    <source>
        <dbReference type="EMBL" id="CAA9302571.1"/>
    </source>
</evidence>
<sequence length="92" mass="9680">MGTWLLSSIPGFVVPSPCQFRGSRCKRNSRSRRSMVRALIANSLARSLGDRRSTPSASSAGTSSPRKGASGFPHSQVLASAATRSAPTTTDE</sequence>
<organism evidence="2">
    <name type="scientific">uncultured Chloroflexota bacterium</name>
    <dbReference type="NCBI Taxonomy" id="166587"/>
    <lineage>
        <taxon>Bacteria</taxon>
        <taxon>Bacillati</taxon>
        <taxon>Chloroflexota</taxon>
        <taxon>environmental samples</taxon>
    </lineage>
</organism>
<gene>
    <name evidence="2" type="ORF">AVDCRST_MAG77-5785</name>
</gene>
<dbReference type="AlphaFoldDB" id="A0A6J4KEH6"/>
<feature type="compositionally biased region" description="Low complexity" evidence="1">
    <location>
        <begin position="54"/>
        <end position="65"/>
    </location>
</feature>
<name>A0A6J4KEH6_9CHLR</name>
<evidence type="ECO:0000256" key="1">
    <source>
        <dbReference type="SAM" id="MobiDB-lite"/>
    </source>
</evidence>
<reference evidence="2" key="1">
    <citation type="submission" date="2020-02" db="EMBL/GenBank/DDBJ databases">
        <authorList>
            <person name="Meier V. D."/>
        </authorList>
    </citation>
    <scope>NUCLEOTIDE SEQUENCE</scope>
    <source>
        <strain evidence="2">AVDCRST_MAG77</strain>
    </source>
</reference>
<feature type="compositionally biased region" description="Low complexity" evidence="1">
    <location>
        <begin position="79"/>
        <end position="92"/>
    </location>
</feature>
<dbReference type="EMBL" id="CADCTC010000301">
    <property type="protein sequence ID" value="CAA9302571.1"/>
    <property type="molecule type" value="Genomic_DNA"/>
</dbReference>
<proteinExistence type="predicted"/>
<protein>
    <submittedName>
        <fullName evidence="2">Uncharacterized protein</fullName>
    </submittedName>
</protein>
<accession>A0A6J4KEH6</accession>
<feature type="region of interest" description="Disordered" evidence="1">
    <location>
        <begin position="44"/>
        <end position="92"/>
    </location>
</feature>